<reference evidence="1" key="1">
    <citation type="submission" date="2018-05" db="EMBL/GenBank/DDBJ databases">
        <authorList>
            <person name="Lanie J.A."/>
            <person name="Ng W.-L."/>
            <person name="Kazmierczak K.M."/>
            <person name="Andrzejewski T.M."/>
            <person name="Davidsen T.M."/>
            <person name="Wayne K.J."/>
            <person name="Tettelin H."/>
            <person name="Glass J.I."/>
            <person name="Rusch D."/>
            <person name="Podicherti R."/>
            <person name="Tsui H.-C.T."/>
            <person name="Winkler M.E."/>
        </authorList>
    </citation>
    <scope>NUCLEOTIDE SEQUENCE</scope>
</reference>
<dbReference type="AlphaFoldDB" id="A0A382J0F0"/>
<evidence type="ECO:0000313" key="1">
    <source>
        <dbReference type="EMBL" id="SVC05564.1"/>
    </source>
</evidence>
<name>A0A382J0F0_9ZZZZ</name>
<organism evidence="1">
    <name type="scientific">marine metagenome</name>
    <dbReference type="NCBI Taxonomy" id="408172"/>
    <lineage>
        <taxon>unclassified sequences</taxon>
        <taxon>metagenomes</taxon>
        <taxon>ecological metagenomes</taxon>
    </lineage>
</organism>
<proteinExistence type="predicted"/>
<accession>A0A382J0F0</accession>
<sequence length="204" mass="22554">MYLAYMSMTISIYPRSLIFLLIASISLCLGSSRLMAMPPSANLLPADSFLVLSLKGETLLQKTNLLKSKIWAPLLERLAQSHPGLHEILLDRNSSGLNLQSPAQVFARVEGRDFSSPSYGIIIMAEDLKRADQTLAQLAKFLGIQRIKGKGIRYGKTGFPIVIGRKGRICFLLGVAPVTKTKDDPPMDERLKSFVQSFQSKEQA</sequence>
<feature type="non-terminal residue" evidence="1">
    <location>
        <position position="204"/>
    </location>
</feature>
<dbReference type="EMBL" id="UINC01070990">
    <property type="protein sequence ID" value="SVC05564.1"/>
    <property type="molecule type" value="Genomic_DNA"/>
</dbReference>
<gene>
    <name evidence="1" type="ORF">METZ01_LOCUS258418</name>
</gene>
<protein>
    <submittedName>
        <fullName evidence="1">Uncharacterized protein</fullName>
    </submittedName>
</protein>